<dbReference type="EMBL" id="LR796960">
    <property type="protein sequence ID" value="CAB4177851.1"/>
    <property type="molecule type" value="Genomic_DNA"/>
</dbReference>
<dbReference type="EMBL" id="LR797313">
    <property type="protein sequence ID" value="CAB4202536.1"/>
    <property type="molecule type" value="Genomic_DNA"/>
</dbReference>
<gene>
    <name evidence="2" type="ORF">UFOVP1013_2</name>
    <name evidence="3" type="ORF">UFOVP1364_19</name>
    <name evidence="4" type="ORF">UFOVP1462_2</name>
    <name evidence="5" type="ORF">UFOVP1550_11</name>
</gene>
<organism evidence="3">
    <name type="scientific">uncultured Caudovirales phage</name>
    <dbReference type="NCBI Taxonomy" id="2100421"/>
    <lineage>
        <taxon>Viruses</taxon>
        <taxon>Duplodnaviria</taxon>
        <taxon>Heunggongvirae</taxon>
        <taxon>Uroviricota</taxon>
        <taxon>Caudoviricetes</taxon>
        <taxon>Peduoviridae</taxon>
        <taxon>Maltschvirus</taxon>
        <taxon>Maltschvirus maltsch</taxon>
    </lineage>
</organism>
<sequence>MAGKGPAPKDAEQRRRRNVDPVPMQTVLQDDVLRGPDLPAGYPWHSQTFRWWDTWRKSAQASTFTETDWDFLVDTALLHSSFWNGDNVGAELRLRVAKFGATPEDRMRLRLQINGEAEGAKSNKTLSDQRRTRLLRVVGELDKEETTTQ</sequence>
<dbReference type="EMBL" id="LR797410">
    <property type="protein sequence ID" value="CAB4213896.1"/>
    <property type="molecule type" value="Genomic_DNA"/>
</dbReference>
<evidence type="ECO:0000256" key="1">
    <source>
        <dbReference type="SAM" id="MobiDB-lite"/>
    </source>
</evidence>
<proteinExistence type="predicted"/>
<evidence type="ECO:0000313" key="5">
    <source>
        <dbReference type="EMBL" id="CAB5228584.1"/>
    </source>
</evidence>
<name>A0A6J5S4N8_9CAUD</name>
<evidence type="ECO:0000313" key="4">
    <source>
        <dbReference type="EMBL" id="CAB4213896.1"/>
    </source>
</evidence>
<protein>
    <recommendedName>
        <fullName evidence="6">Terminase small subunit</fullName>
    </recommendedName>
</protein>
<accession>A0A6J5S4N8</accession>
<dbReference type="Pfam" id="PF25673">
    <property type="entry name" value="Terminase_7"/>
    <property type="match status" value="1"/>
</dbReference>
<evidence type="ECO:0000313" key="2">
    <source>
        <dbReference type="EMBL" id="CAB4177851.1"/>
    </source>
</evidence>
<dbReference type="EMBL" id="LR798392">
    <property type="protein sequence ID" value="CAB5228584.1"/>
    <property type="molecule type" value="Genomic_DNA"/>
</dbReference>
<dbReference type="InterPro" id="IPR057972">
    <property type="entry name" value="Terminase_7"/>
</dbReference>
<evidence type="ECO:0000313" key="3">
    <source>
        <dbReference type="EMBL" id="CAB4202536.1"/>
    </source>
</evidence>
<evidence type="ECO:0008006" key="6">
    <source>
        <dbReference type="Google" id="ProtNLM"/>
    </source>
</evidence>
<feature type="region of interest" description="Disordered" evidence="1">
    <location>
        <begin position="1"/>
        <end position="25"/>
    </location>
</feature>
<reference evidence="3" key="1">
    <citation type="submission" date="2020-05" db="EMBL/GenBank/DDBJ databases">
        <authorList>
            <person name="Chiriac C."/>
            <person name="Salcher M."/>
            <person name="Ghai R."/>
            <person name="Kavagutti S V."/>
        </authorList>
    </citation>
    <scope>NUCLEOTIDE SEQUENCE</scope>
</reference>